<keyword evidence="2" id="KW-1185">Reference proteome</keyword>
<evidence type="ECO:0000313" key="1">
    <source>
        <dbReference type="EMBL" id="OJJ26609.1"/>
    </source>
</evidence>
<name>A0A1L9QVD5_9CYAN</name>
<organism evidence="1 2">
    <name type="scientific">Roseofilum reptotaenium AO1-A</name>
    <dbReference type="NCBI Taxonomy" id="1925591"/>
    <lineage>
        <taxon>Bacteria</taxon>
        <taxon>Bacillati</taxon>
        <taxon>Cyanobacteriota</taxon>
        <taxon>Cyanophyceae</taxon>
        <taxon>Desertifilales</taxon>
        <taxon>Desertifilaceae</taxon>
        <taxon>Roseofilum</taxon>
    </lineage>
</organism>
<accession>A0A1L9QVD5</accession>
<dbReference type="AlphaFoldDB" id="A0A1L9QVD5"/>
<gene>
    <name evidence="1" type="ORF">BI308_05830</name>
</gene>
<comment type="caution">
    <text evidence="1">The sequence shown here is derived from an EMBL/GenBank/DDBJ whole genome shotgun (WGS) entry which is preliminary data.</text>
</comment>
<dbReference type="STRING" id="1925591.BI308_05830"/>
<protein>
    <submittedName>
        <fullName evidence="1">Uncharacterized protein</fullName>
    </submittedName>
</protein>
<dbReference type="EMBL" id="MLAW01000006">
    <property type="protein sequence ID" value="OJJ26609.1"/>
    <property type="molecule type" value="Genomic_DNA"/>
</dbReference>
<dbReference type="Proteomes" id="UP000183940">
    <property type="component" value="Unassembled WGS sequence"/>
</dbReference>
<reference evidence="1" key="1">
    <citation type="submission" date="2016-10" db="EMBL/GenBank/DDBJ databases">
        <title>CRISPR-Cas defence system in Roseofilum reptotaenium: evidence of a bacteriophage-cyanobacterium arms race in the coral black band disease.</title>
        <authorList>
            <person name="Buerger P."/>
            <person name="Wood-Charlson E.M."/>
            <person name="Weynberg K.D."/>
            <person name="Willis B."/>
            <person name="Van Oppen M.J."/>
        </authorList>
    </citation>
    <scope>NUCLEOTIDE SEQUENCE [LARGE SCALE GENOMIC DNA]</scope>
    <source>
        <strain evidence="1">AO1-A</strain>
    </source>
</reference>
<dbReference type="SUPFAM" id="SSF82171">
    <property type="entry name" value="DPP6 N-terminal domain-like"/>
    <property type="match status" value="1"/>
</dbReference>
<evidence type="ECO:0000313" key="2">
    <source>
        <dbReference type="Proteomes" id="UP000183940"/>
    </source>
</evidence>
<proteinExistence type="predicted"/>
<sequence length="394" mass="44531">MSRPIAYLAQGKLYLQEAQNQFREIKSEFGQSIQRQRLQAQRRNAWKDRGIRSMMMSPQAMAQLEQQAEAIVPVAISSLCNSGEGKFFYALEAGEMGALFRFDPNGDREDRLFHNADFQISHLDYSAEDDLIACTKAYPTGITNIATLSPNSVRPNDMTEGDSIDLAPRWIPNQKALVYQSAGVSRNGEGFVVNRAPFSIEKLDFYQQDLTTLAEDPKSDFLGPQVGSDGLLYYIRRPYRSFHRSFNIWQFLKDILLIPVRLAYAIFQFFNFFSQSFTGKPLIAAGTQQKVEPKRMRIWGDWLTLDNLPNQHAEDQDAPPLVPPSWELVRQGNQGVPEVLATSVLAYDLTADGTVAYSNGSGIYLLSAQGERQRVAIAHQIEAVRFLDSREQQE</sequence>